<sequence length="468" mass="50544">MYMCKFSGYNSYSEKSVTQETSPITISYIVKPAVIEVPRVKILNELYDTPNRQFPIGTAITLTCRGQTIRWCAKRVSEFSFTGLPQTPIHSEASLSGCQYTRSSTITYNLTDVDTFTQLLCESGYSVTEGSSTTRAPSTDDASENNDTLTTDASAQNIQIQPLPPTVNYGENDLVIVCSITNPSQLAAVYFIELQRNSSTLFDGVVSVVTGQTSPIQWKDFALRNRASATASIDSPSSAQLRLTIDKANVQCPSDFKMYKCRMSGFSSIASESVSQETSPIIISYIVKPAVIEVPRVKILNELYVTPDRQFPVGTAITLTCRGQVGSDKSNTIRWCAQKTNEMMFTGLPQTPIHSEASLSGCQYTRSSTITYNLTSQDTFTKFLCESGDTGLCGTGTAIQYVNISTTVTEGSSTTSAPSTDEESSTINSPTTNDTSENNDTLTTDGTSASGTIAGGATVLVLLILLVV</sequence>
<feature type="region of interest" description="Disordered" evidence="1">
    <location>
        <begin position="128"/>
        <end position="148"/>
    </location>
</feature>
<evidence type="ECO:0000313" key="3">
    <source>
        <dbReference type="EnsemblMetazoa" id="G28042.1:cds"/>
    </source>
</evidence>
<organism evidence="3 4">
    <name type="scientific">Magallana gigas</name>
    <name type="common">Pacific oyster</name>
    <name type="synonym">Crassostrea gigas</name>
    <dbReference type="NCBI Taxonomy" id="29159"/>
    <lineage>
        <taxon>Eukaryota</taxon>
        <taxon>Metazoa</taxon>
        <taxon>Spiralia</taxon>
        <taxon>Lophotrochozoa</taxon>
        <taxon>Mollusca</taxon>
        <taxon>Bivalvia</taxon>
        <taxon>Autobranchia</taxon>
        <taxon>Pteriomorphia</taxon>
        <taxon>Ostreida</taxon>
        <taxon>Ostreoidea</taxon>
        <taxon>Ostreidae</taxon>
        <taxon>Magallana</taxon>
    </lineage>
</organism>
<evidence type="ECO:0000256" key="1">
    <source>
        <dbReference type="SAM" id="MobiDB-lite"/>
    </source>
</evidence>
<keyword evidence="4" id="KW-1185">Reference proteome</keyword>
<dbReference type="PROSITE" id="PS50835">
    <property type="entry name" value="IG_LIKE"/>
    <property type="match status" value="1"/>
</dbReference>
<accession>A0A8W8LHZ6</accession>
<protein>
    <recommendedName>
        <fullName evidence="2">Ig-like domain-containing protein</fullName>
    </recommendedName>
</protein>
<evidence type="ECO:0000313" key="4">
    <source>
        <dbReference type="Proteomes" id="UP000005408"/>
    </source>
</evidence>
<dbReference type="Proteomes" id="UP000005408">
    <property type="component" value="Unassembled WGS sequence"/>
</dbReference>
<dbReference type="AlphaFoldDB" id="A0A8W8LHZ6"/>
<dbReference type="EnsemblMetazoa" id="G28042.1">
    <property type="protein sequence ID" value="G28042.1:cds"/>
    <property type="gene ID" value="G28042"/>
</dbReference>
<reference evidence="3" key="1">
    <citation type="submission" date="2022-08" db="UniProtKB">
        <authorList>
            <consortium name="EnsemblMetazoa"/>
        </authorList>
    </citation>
    <scope>IDENTIFICATION</scope>
    <source>
        <strain evidence="3">05x7-T-G4-1.051#20</strain>
    </source>
</reference>
<proteinExistence type="predicted"/>
<feature type="compositionally biased region" description="Polar residues" evidence="1">
    <location>
        <begin position="425"/>
        <end position="442"/>
    </location>
</feature>
<name>A0A8W8LHZ6_MAGGI</name>
<evidence type="ECO:0000259" key="2">
    <source>
        <dbReference type="PROSITE" id="PS50835"/>
    </source>
</evidence>
<feature type="region of interest" description="Disordered" evidence="1">
    <location>
        <begin position="410"/>
        <end position="448"/>
    </location>
</feature>
<feature type="domain" description="Ig-like" evidence="2">
    <location>
        <begin position="295"/>
        <end position="405"/>
    </location>
</feature>
<feature type="compositionally biased region" description="Polar residues" evidence="1">
    <location>
        <begin position="128"/>
        <end position="137"/>
    </location>
</feature>
<dbReference type="InterPro" id="IPR007110">
    <property type="entry name" value="Ig-like_dom"/>
</dbReference>